<dbReference type="PATRIC" id="fig|1185652.3.peg.4144"/>
<dbReference type="Proteomes" id="UP000006180">
    <property type="component" value="Chromosome"/>
</dbReference>
<organism evidence="1 2">
    <name type="scientific">Sinorhizobium fredii (strain USDA 257)</name>
    <dbReference type="NCBI Taxonomy" id="1185652"/>
    <lineage>
        <taxon>Bacteria</taxon>
        <taxon>Pseudomonadati</taxon>
        <taxon>Pseudomonadota</taxon>
        <taxon>Alphaproteobacteria</taxon>
        <taxon>Hyphomicrobiales</taxon>
        <taxon>Rhizobiaceae</taxon>
        <taxon>Sinorhizobium/Ensifer group</taxon>
        <taxon>Sinorhizobium</taxon>
    </lineage>
</organism>
<proteinExistence type="predicted"/>
<dbReference type="AlphaFoldDB" id="I3X9I2"/>
<reference evidence="1 2" key="1">
    <citation type="journal article" date="2012" name="J. Bacteriol.">
        <title>Complete genome sequence of the broad-host-range strain Sinorhizobium fredii USDA257.</title>
        <authorList>
            <person name="Schuldes J."/>
            <person name="Rodriguez Orbegoso M."/>
            <person name="Schmeisser C."/>
            <person name="Krishnan H.B."/>
            <person name="Daniel R."/>
            <person name="Streit W.R."/>
        </authorList>
    </citation>
    <scope>NUCLEOTIDE SEQUENCE [LARGE SCALE GENOMIC DNA]</scope>
    <source>
        <strain evidence="1 2">USDA 257</strain>
    </source>
</reference>
<sequence>MHDSHAACASLHIFASHNGIALQYGFAAEKYLFAKTRG</sequence>
<gene>
    <name evidence="1" type="ORF">USDA257_c39940</name>
</gene>
<name>I3X9I2_SINF2</name>
<dbReference type="HOGENOM" id="CLU_3333064_0_0_5"/>
<accession>I3X9I2</accession>
<dbReference type="EMBL" id="CP003563">
    <property type="protein sequence ID" value="AFL52538.1"/>
    <property type="molecule type" value="Genomic_DNA"/>
</dbReference>
<protein>
    <submittedName>
        <fullName evidence="1">Uncharacterized protein</fullName>
    </submittedName>
</protein>
<evidence type="ECO:0000313" key="2">
    <source>
        <dbReference type="Proteomes" id="UP000006180"/>
    </source>
</evidence>
<dbReference type="KEGG" id="sfd:USDA257_c39940"/>
<evidence type="ECO:0000313" key="1">
    <source>
        <dbReference type="EMBL" id="AFL52538.1"/>
    </source>
</evidence>